<evidence type="ECO:0000256" key="2">
    <source>
        <dbReference type="SAM" id="SignalP"/>
    </source>
</evidence>
<feature type="chain" id="PRO_5030856933" evidence="2">
    <location>
        <begin position="22"/>
        <end position="150"/>
    </location>
</feature>
<accession>A0A7R8Z3W5</accession>
<dbReference type="InParanoid" id="A0A7R8Z3W5"/>
<reference evidence="3 4" key="1">
    <citation type="submission" date="2020-11" db="EMBL/GenBank/DDBJ databases">
        <authorList>
            <person name="Wallbank WR R."/>
            <person name="Pardo Diaz C."/>
            <person name="Kozak K."/>
            <person name="Martin S."/>
            <person name="Jiggins C."/>
            <person name="Moest M."/>
            <person name="Warren A I."/>
            <person name="Generalovic N T."/>
            <person name="Byers J.R.P. K."/>
            <person name="Montejo-Kovacevich G."/>
            <person name="Yen C E."/>
        </authorList>
    </citation>
    <scope>NUCLEOTIDE SEQUENCE [LARGE SCALE GENOMIC DNA]</scope>
</reference>
<dbReference type="AlphaFoldDB" id="A0A7R8Z3W5"/>
<dbReference type="EMBL" id="LR899014">
    <property type="protein sequence ID" value="CAD7092402.1"/>
    <property type="molecule type" value="Genomic_DNA"/>
</dbReference>
<sequence length="150" mass="16756">MVAMRILLILCGVLSASYVTARHQNVPHQKLSLRASTGEQSTLSHLIMKRAAIHAVDRSPEKFSGIRRFQGSTKYFQSSALLRRVARSPQAADDGNEPQDSSTGGPCQPPDDIAKLRFDRVRHNHSHSHWRHNERQNQPQNATDAPSEAN</sequence>
<evidence type="ECO:0000313" key="4">
    <source>
        <dbReference type="Proteomes" id="UP000594454"/>
    </source>
</evidence>
<organism evidence="3 4">
    <name type="scientific">Hermetia illucens</name>
    <name type="common">Black soldier fly</name>
    <dbReference type="NCBI Taxonomy" id="343691"/>
    <lineage>
        <taxon>Eukaryota</taxon>
        <taxon>Metazoa</taxon>
        <taxon>Ecdysozoa</taxon>
        <taxon>Arthropoda</taxon>
        <taxon>Hexapoda</taxon>
        <taxon>Insecta</taxon>
        <taxon>Pterygota</taxon>
        <taxon>Neoptera</taxon>
        <taxon>Endopterygota</taxon>
        <taxon>Diptera</taxon>
        <taxon>Brachycera</taxon>
        <taxon>Stratiomyomorpha</taxon>
        <taxon>Stratiomyidae</taxon>
        <taxon>Hermetiinae</taxon>
        <taxon>Hermetia</taxon>
    </lineage>
</organism>
<protein>
    <submittedName>
        <fullName evidence="3">Uncharacterized protein</fullName>
    </submittedName>
</protein>
<name>A0A7R8Z3W5_HERIL</name>
<feature type="compositionally biased region" description="Basic residues" evidence="1">
    <location>
        <begin position="122"/>
        <end position="132"/>
    </location>
</feature>
<evidence type="ECO:0000256" key="1">
    <source>
        <dbReference type="SAM" id="MobiDB-lite"/>
    </source>
</evidence>
<feature type="region of interest" description="Disordered" evidence="1">
    <location>
        <begin position="86"/>
        <end position="150"/>
    </location>
</feature>
<proteinExistence type="predicted"/>
<dbReference type="Proteomes" id="UP000594454">
    <property type="component" value="Chromosome 6"/>
</dbReference>
<keyword evidence="4" id="KW-1185">Reference proteome</keyword>
<feature type="compositionally biased region" description="Polar residues" evidence="1">
    <location>
        <begin position="136"/>
        <end position="150"/>
    </location>
</feature>
<feature type="compositionally biased region" description="Basic and acidic residues" evidence="1">
    <location>
        <begin position="112"/>
        <end position="121"/>
    </location>
</feature>
<evidence type="ECO:0000313" key="3">
    <source>
        <dbReference type="EMBL" id="CAD7092402.1"/>
    </source>
</evidence>
<feature type="signal peptide" evidence="2">
    <location>
        <begin position="1"/>
        <end position="21"/>
    </location>
</feature>
<keyword evidence="2" id="KW-0732">Signal</keyword>
<gene>
    <name evidence="3" type="ORF">HERILL_LOCUS14762</name>
</gene>